<organism evidence="1 2">
    <name type="scientific">Capronia epimyces CBS 606.96</name>
    <dbReference type="NCBI Taxonomy" id="1182542"/>
    <lineage>
        <taxon>Eukaryota</taxon>
        <taxon>Fungi</taxon>
        <taxon>Dikarya</taxon>
        <taxon>Ascomycota</taxon>
        <taxon>Pezizomycotina</taxon>
        <taxon>Eurotiomycetes</taxon>
        <taxon>Chaetothyriomycetidae</taxon>
        <taxon>Chaetothyriales</taxon>
        <taxon>Herpotrichiellaceae</taxon>
        <taxon>Capronia</taxon>
    </lineage>
</organism>
<gene>
    <name evidence="1" type="ORF">A1O3_09165</name>
</gene>
<dbReference type="InterPro" id="IPR011051">
    <property type="entry name" value="RmlC_Cupin_sf"/>
</dbReference>
<proteinExistence type="predicted"/>
<sequence>MSSRSQDEKTVRNWGFSHVFTWTDGPHAHYPPHSHSGLTTHLIRRGSLTITYPRDPTPTKETFGVGARIDVPAGKVHEVWMGDEGAYYASHRPTDRMV</sequence>
<evidence type="ECO:0000313" key="2">
    <source>
        <dbReference type="Proteomes" id="UP000019478"/>
    </source>
</evidence>
<evidence type="ECO:0008006" key="3">
    <source>
        <dbReference type="Google" id="ProtNLM"/>
    </source>
</evidence>
<accession>W9XLZ8</accession>
<dbReference type="GeneID" id="19173251"/>
<dbReference type="RefSeq" id="XP_007737451.1">
    <property type="nucleotide sequence ID" value="XM_007739261.1"/>
</dbReference>
<dbReference type="SUPFAM" id="SSF51182">
    <property type="entry name" value="RmlC-like cupins"/>
    <property type="match status" value="1"/>
</dbReference>
<dbReference type="Gene3D" id="2.60.120.10">
    <property type="entry name" value="Jelly Rolls"/>
    <property type="match status" value="1"/>
</dbReference>
<dbReference type="AlphaFoldDB" id="W9XLZ8"/>
<dbReference type="Proteomes" id="UP000019478">
    <property type="component" value="Unassembled WGS sequence"/>
</dbReference>
<dbReference type="PANTHER" id="PTHR40434">
    <property type="entry name" value="CUPIN_2 DOMAIN-CONTAINING PROTEIN"/>
    <property type="match status" value="1"/>
</dbReference>
<keyword evidence="2" id="KW-1185">Reference proteome</keyword>
<dbReference type="HOGENOM" id="CLU_158082_0_0_1"/>
<name>W9XLZ8_9EURO</name>
<reference evidence="1 2" key="1">
    <citation type="submission" date="2013-03" db="EMBL/GenBank/DDBJ databases">
        <title>The Genome Sequence of Capronia epimyces CBS 606.96.</title>
        <authorList>
            <consortium name="The Broad Institute Genomics Platform"/>
            <person name="Cuomo C."/>
            <person name="de Hoog S."/>
            <person name="Gorbushina A."/>
            <person name="Walker B."/>
            <person name="Young S.K."/>
            <person name="Zeng Q."/>
            <person name="Gargeya S."/>
            <person name="Fitzgerald M."/>
            <person name="Haas B."/>
            <person name="Abouelleil A."/>
            <person name="Allen A.W."/>
            <person name="Alvarado L."/>
            <person name="Arachchi H.M."/>
            <person name="Berlin A.M."/>
            <person name="Chapman S.B."/>
            <person name="Gainer-Dewar J."/>
            <person name="Goldberg J."/>
            <person name="Griggs A."/>
            <person name="Gujja S."/>
            <person name="Hansen M."/>
            <person name="Howarth C."/>
            <person name="Imamovic A."/>
            <person name="Ireland A."/>
            <person name="Larimer J."/>
            <person name="McCowan C."/>
            <person name="Murphy C."/>
            <person name="Pearson M."/>
            <person name="Poon T.W."/>
            <person name="Priest M."/>
            <person name="Roberts A."/>
            <person name="Saif S."/>
            <person name="Shea T."/>
            <person name="Sisk P."/>
            <person name="Sykes S."/>
            <person name="Wortman J."/>
            <person name="Nusbaum C."/>
            <person name="Birren B."/>
        </authorList>
    </citation>
    <scope>NUCLEOTIDE SEQUENCE [LARGE SCALE GENOMIC DNA]</scope>
    <source>
        <strain evidence="1 2">CBS 606.96</strain>
    </source>
</reference>
<evidence type="ECO:0000313" key="1">
    <source>
        <dbReference type="EMBL" id="EXJ78006.1"/>
    </source>
</evidence>
<protein>
    <recommendedName>
        <fullName evidence="3">Cupin 2 conserved barrel domain-containing protein</fullName>
    </recommendedName>
</protein>
<dbReference type="InterPro" id="IPR014710">
    <property type="entry name" value="RmlC-like_jellyroll"/>
</dbReference>
<dbReference type="eggNOG" id="ENOG502SRGT">
    <property type="taxonomic scope" value="Eukaryota"/>
</dbReference>
<dbReference type="PANTHER" id="PTHR40434:SF1">
    <property type="entry name" value="CUPIN TYPE-1 DOMAIN-CONTAINING PROTEIN"/>
    <property type="match status" value="1"/>
</dbReference>
<dbReference type="EMBL" id="AMGY01000009">
    <property type="protein sequence ID" value="EXJ78006.1"/>
    <property type="molecule type" value="Genomic_DNA"/>
</dbReference>
<comment type="caution">
    <text evidence="1">The sequence shown here is derived from an EMBL/GenBank/DDBJ whole genome shotgun (WGS) entry which is preliminary data.</text>
</comment>
<dbReference type="OrthoDB" id="5270965at2759"/>